<dbReference type="Pfam" id="PF03652">
    <property type="entry name" value="RuvX"/>
    <property type="match status" value="1"/>
</dbReference>
<dbReference type="Proteomes" id="UP000760480">
    <property type="component" value="Unassembled WGS sequence"/>
</dbReference>
<dbReference type="PANTHER" id="PTHR33317">
    <property type="entry name" value="POLYNUCLEOTIDYL TRANSFERASE, RIBONUCLEASE H-LIKE SUPERFAMILY PROTEIN"/>
    <property type="match status" value="1"/>
</dbReference>
<dbReference type="NCBIfam" id="TIGR00250">
    <property type="entry name" value="RNAse_H_YqgF"/>
    <property type="match status" value="1"/>
</dbReference>
<dbReference type="EC" id="3.1.-.-" evidence="5"/>
<comment type="similarity">
    <text evidence="5">Belongs to the YqgF HJR family.</text>
</comment>
<sequence length="170" mass="18467">MPATPDPPEPAAAPSASDARQSPRVVLGFDFGRTRIGVATGVAITGAAQPLRVLPVRRQRPDWDAIDRLLAEWRPDLLVVGVPRHADGSANAMTVAALRFSRQLHGRFRLPVATIDERLSSWEAEQRAFEPVVGRRRGDGAALDDRAAALILESWFNQQRSLASCATPNS</sequence>
<keyword evidence="2 5" id="KW-0690">Ribosome biogenesis</keyword>
<keyword evidence="9" id="KW-1185">Reference proteome</keyword>
<keyword evidence="1 5" id="KW-0963">Cytoplasm</keyword>
<feature type="compositionally biased region" description="Pro residues" evidence="6">
    <location>
        <begin position="1"/>
        <end position="11"/>
    </location>
</feature>
<feature type="domain" description="YqgF/RNase H-like" evidence="7">
    <location>
        <begin position="24"/>
        <end position="124"/>
    </location>
</feature>
<dbReference type="InterPro" id="IPR012337">
    <property type="entry name" value="RNaseH-like_sf"/>
</dbReference>
<dbReference type="HAMAP" id="MF_00651">
    <property type="entry name" value="Nuclease_YqgF"/>
    <property type="match status" value="1"/>
</dbReference>
<dbReference type="SMART" id="SM00732">
    <property type="entry name" value="YqgFc"/>
    <property type="match status" value="1"/>
</dbReference>
<dbReference type="InterPro" id="IPR037027">
    <property type="entry name" value="YqgF/RNaseH-like_dom_sf"/>
</dbReference>
<accession>A0ABX1TH59</accession>
<dbReference type="PANTHER" id="PTHR33317:SF4">
    <property type="entry name" value="POLYNUCLEOTIDYL TRANSFERASE, RIBONUCLEASE H-LIKE SUPERFAMILY PROTEIN"/>
    <property type="match status" value="1"/>
</dbReference>
<evidence type="ECO:0000256" key="4">
    <source>
        <dbReference type="ARBA" id="ARBA00022801"/>
    </source>
</evidence>
<keyword evidence="4 5" id="KW-0378">Hydrolase</keyword>
<dbReference type="InterPro" id="IPR006641">
    <property type="entry name" value="YqgF/RNaseH-like_dom"/>
</dbReference>
<protein>
    <recommendedName>
        <fullName evidence="5">Putative pre-16S rRNA nuclease</fullName>
        <ecNumber evidence="5">3.1.-.-</ecNumber>
    </recommendedName>
</protein>
<reference evidence="8 9" key="1">
    <citation type="submission" date="2019-03" db="EMBL/GenBank/DDBJ databases">
        <title>Metabolic reconstructions from genomes of highly enriched 'Candidatus Accumulibacter' and 'Candidatus Competibacter' bioreactor populations.</title>
        <authorList>
            <person name="Annavajhala M.K."/>
            <person name="Welles L."/>
            <person name="Abbas B."/>
            <person name="Sorokin D."/>
            <person name="Park H."/>
            <person name="Van Loosdrecht M."/>
            <person name="Chandran K."/>
        </authorList>
    </citation>
    <scope>NUCLEOTIDE SEQUENCE [LARGE SCALE GENOMIC DNA]</scope>
    <source>
        <strain evidence="8 9">SBR_G</strain>
    </source>
</reference>
<dbReference type="EMBL" id="SPMZ01000016">
    <property type="protein sequence ID" value="NMQ18702.1"/>
    <property type="molecule type" value="Genomic_DNA"/>
</dbReference>
<evidence type="ECO:0000313" key="8">
    <source>
        <dbReference type="EMBL" id="NMQ18702.1"/>
    </source>
</evidence>
<dbReference type="InterPro" id="IPR005227">
    <property type="entry name" value="YqgF"/>
</dbReference>
<keyword evidence="3 5" id="KW-0540">Nuclease</keyword>
<evidence type="ECO:0000256" key="1">
    <source>
        <dbReference type="ARBA" id="ARBA00022490"/>
    </source>
</evidence>
<evidence type="ECO:0000256" key="3">
    <source>
        <dbReference type="ARBA" id="ARBA00022722"/>
    </source>
</evidence>
<comment type="subcellular location">
    <subcellularLocation>
        <location evidence="5">Cytoplasm</location>
    </subcellularLocation>
</comment>
<gene>
    <name evidence="8" type="primary">ruvX</name>
    <name evidence="8" type="ORF">E4P82_05475</name>
</gene>
<evidence type="ECO:0000256" key="2">
    <source>
        <dbReference type="ARBA" id="ARBA00022517"/>
    </source>
</evidence>
<dbReference type="Gene3D" id="3.30.420.140">
    <property type="entry name" value="YqgF/RNase H-like domain"/>
    <property type="match status" value="1"/>
</dbReference>
<name>A0ABX1TH59_9GAMM</name>
<evidence type="ECO:0000313" key="9">
    <source>
        <dbReference type="Proteomes" id="UP000760480"/>
    </source>
</evidence>
<organism evidence="8 9">
    <name type="scientific">Candidatus Competibacter phosphatis</name>
    <dbReference type="NCBI Taxonomy" id="221280"/>
    <lineage>
        <taxon>Bacteria</taxon>
        <taxon>Pseudomonadati</taxon>
        <taxon>Pseudomonadota</taxon>
        <taxon>Gammaproteobacteria</taxon>
        <taxon>Candidatus Competibacteraceae</taxon>
        <taxon>Candidatus Competibacter</taxon>
    </lineage>
</organism>
<evidence type="ECO:0000259" key="7">
    <source>
        <dbReference type="SMART" id="SM00732"/>
    </source>
</evidence>
<dbReference type="CDD" id="cd16964">
    <property type="entry name" value="YqgF"/>
    <property type="match status" value="1"/>
</dbReference>
<feature type="region of interest" description="Disordered" evidence="6">
    <location>
        <begin position="1"/>
        <end position="21"/>
    </location>
</feature>
<dbReference type="RefSeq" id="WP_169247964.1">
    <property type="nucleotide sequence ID" value="NZ_SPMZ01000016.1"/>
</dbReference>
<evidence type="ECO:0000256" key="6">
    <source>
        <dbReference type="SAM" id="MobiDB-lite"/>
    </source>
</evidence>
<proteinExistence type="inferred from homology"/>
<dbReference type="SUPFAM" id="SSF53098">
    <property type="entry name" value="Ribonuclease H-like"/>
    <property type="match status" value="1"/>
</dbReference>
<comment type="caution">
    <text evidence="8">The sequence shown here is derived from an EMBL/GenBank/DDBJ whole genome shotgun (WGS) entry which is preliminary data.</text>
</comment>
<comment type="function">
    <text evidence="5">Could be a nuclease involved in processing of the 5'-end of pre-16S rRNA.</text>
</comment>
<evidence type="ECO:0000256" key="5">
    <source>
        <dbReference type="HAMAP-Rule" id="MF_00651"/>
    </source>
</evidence>